<gene>
    <name evidence="1" type="ORF">Glove_218g34</name>
</gene>
<dbReference type="SUPFAM" id="SSF47769">
    <property type="entry name" value="SAM/Pointed domain"/>
    <property type="match status" value="1"/>
</dbReference>
<reference evidence="1 2" key="1">
    <citation type="submission" date="2018-08" db="EMBL/GenBank/DDBJ databases">
        <title>Genome and evolution of the arbuscular mycorrhizal fungus Diversispora epigaea (formerly Glomus versiforme) and its bacterial endosymbionts.</title>
        <authorList>
            <person name="Sun X."/>
            <person name="Fei Z."/>
            <person name="Harrison M."/>
        </authorList>
    </citation>
    <scope>NUCLEOTIDE SEQUENCE [LARGE SCALE GENOMIC DNA]</scope>
    <source>
        <strain evidence="1 2">IT104</strain>
    </source>
</reference>
<sequence>MAVVRLMNFSHILTPTSTSTTTTEEKPTLVEAVRKYKTNELIDFLRKEEDLVLDEDDLEIFRKQKVTGREFFKMTKQDFIENGMMWGPATRLVDFIKEIKEKKLRAYSSYKTQKDFEGVMRKFGIDGKNIKKIPSFSPETEKIEDNDEDLQYCITDIKRRMDNLGPAEGSSEALRCDYITTILHNSLHIAKRITKKRISLEPEFEVIDDKATGRVYITIKKVLDNLDEELICITEGKQSELAKGFMQNIMQLDSSYYTNKRKRIASEAFDDEFDYLYGIVSTAMDWHFIMYTPEKVYRVKDDYHVPLTENVLENDTELRRDVKKVMEVIVGLLKDRVNVDDSPAIKKARTEKYIKKRN</sequence>
<evidence type="ECO:0000313" key="2">
    <source>
        <dbReference type="Proteomes" id="UP000266861"/>
    </source>
</evidence>
<protein>
    <recommendedName>
        <fullName evidence="3">SAM domain-containing protein</fullName>
    </recommendedName>
</protein>
<dbReference type="AlphaFoldDB" id="A0A397IPA7"/>
<evidence type="ECO:0000313" key="1">
    <source>
        <dbReference type="EMBL" id="RHZ74994.1"/>
    </source>
</evidence>
<dbReference type="Gene3D" id="1.10.150.50">
    <property type="entry name" value="Transcription Factor, Ets-1"/>
    <property type="match status" value="1"/>
</dbReference>
<evidence type="ECO:0008006" key="3">
    <source>
        <dbReference type="Google" id="ProtNLM"/>
    </source>
</evidence>
<accession>A0A397IPA7</accession>
<keyword evidence="2" id="KW-1185">Reference proteome</keyword>
<dbReference type="InterPro" id="IPR013761">
    <property type="entry name" value="SAM/pointed_sf"/>
</dbReference>
<organism evidence="1 2">
    <name type="scientific">Diversispora epigaea</name>
    <dbReference type="NCBI Taxonomy" id="1348612"/>
    <lineage>
        <taxon>Eukaryota</taxon>
        <taxon>Fungi</taxon>
        <taxon>Fungi incertae sedis</taxon>
        <taxon>Mucoromycota</taxon>
        <taxon>Glomeromycotina</taxon>
        <taxon>Glomeromycetes</taxon>
        <taxon>Diversisporales</taxon>
        <taxon>Diversisporaceae</taxon>
        <taxon>Diversispora</taxon>
    </lineage>
</organism>
<proteinExistence type="predicted"/>
<name>A0A397IPA7_9GLOM</name>
<dbReference type="OrthoDB" id="2370032at2759"/>
<dbReference type="Proteomes" id="UP000266861">
    <property type="component" value="Unassembled WGS sequence"/>
</dbReference>
<dbReference type="EMBL" id="PQFF01000203">
    <property type="protein sequence ID" value="RHZ74994.1"/>
    <property type="molecule type" value="Genomic_DNA"/>
</dbReference>
<comment type="caution">
    <text evidence="1">The sequence shown here is derived from an EMBL/GenBank/DDBJ whole genome shotgun (WGS) entry which is preliminary data.</text>
</comment>